<dbReference type="InterPro" id="IPR015102">
    <property type="entry name" value="Tscrpt_reg_HTH_FeoC"/>
</dbReference>
<evidence type="ECO:0000313" key="3">
    <source>
        <dbReference type="Proteomes" id="UP000729733"/>
    </source>
</evidence>
<dbReference type="SUPFAM" id="SSF46785">
    <property type="entry name" value="Winged helix' DNA-binding domain"/>
    <property type="match status" value="1"/>
</dbReference>
<evidence type="ECO:0000259" key="1">
    <source>
        <dbReference type="Pfam" id="PF09012"/>
    </source>
</evidence>
<proteinExistence type="predicted"/>
<dbReference type="Pfam" id="PF09012">
    <property type="entry name" value="FeoC"/>
    <property type="match status" value="1"/>
</dbReference>
<feature type="domain" description="Transcriptional regulator HTH-type FeoC" evidence="1">
    <location>
        <begin position="3"/>
        <end position="70"/>
    </location>
</feature>
<dbReference type="Gene3D" id="1.10.10.10">
    <property type="entry name" value="Winged helix-like DNA-binding domain superfamily/Winged helix DNA-binding domain"/>
    <property type="match status" value="1"/>
</dbReference>
<dbReference type="RefSeq" id="WP_229641917.1">
    <property type="nucleotide sequence ID" value="NZ_JADWDC010000055.1"/>
</dbReference>
<dbReference type="AlphaFoldDB" id="A0A964FH82"/>
<dbReference type="InterPro" id="IPR036388">
    <property type="entry name" value="WH-like_DNA-bd_sf"/>
</dbReference>
<reference evidence="2" key="1">
    <citation type="journal article" date="2021" name="Antonie Van Leeuwenhoek">
        <title>Draft genome and description of Waterburya agarophytonicola gen. nov. sp. nov. (Pleurocapsales, Cyanobacteria): a seaweed symbiont.</title>
        <authorList>
            <person name="Bonthond G."/>
            <person name="Shalygin S."/>
            <person name="Bayer T."/>
            <person name="Weinberger F."/>
        </authorList>
    </citation>
    <scope>NUCLEOTIDE SEQUENCE</scope>
    <source>
        <strain evidence="2">KI4</strain>
    </source>
</reference>
<accession>A0A964FH82</accession>
<comment type="caution">
    <text evidence="2">The sequence shown here is derived from an EMBL/GenBank/DDBJ whole genome shotgun (WGS) entry which is preliminary data.</text>
</comment>
<evidence type="ECO:0000313" key="2">
    <source>
        <dbReference type="EMBL" id="MCC0178812.1"/>
    </source>
</evidence>
<keyword evidence="3" id="KW-1185">Reference proteome</keyword>
<organism evidence="2 3">
    <name type="scientific">Waterburya agarophytonicola KI4</name>
    <dbReference type="NCBI Taxonomy" id="2874699"/>
    <lineage>
        <taxon>Bacteria</taxon>
        <taxon>Bacillati</taxon>
        <taxon>Cyanobacteriota</taxon>
        <taxon>Cyanophyceae</taxon>
        <taxon>Pleurocapsales</taxon>
        <taxon>Hyellaceae</taxon>
        <taxon>Waterburya</taxon>
        <taxon>Waterburya agarophytonicola</taxon>
    </lineage>
</organism>
<dbReference type="InterPro" id="IPR036390">
    <property type="entry name" value="WH_DNA-bd_sf"/>
</dbReference>
<dbReference type="EMBL" id="JADWDC010000055">
    <property type="protein sequence ID" value="MCC0178812.1"/>
    <property type="molecule type" value="Genomic_DNA"/>
</dbReference>
<dbReference type="Proteomes" id="UP000729733">
    <property type="component" value="Unassembled WGS sequence"/>
</dbReference>
<protein>
    <recommendedName>
        <fullName evidence="1">Transcriptional regulator HTH-type FeoC domain-containing protein</fullName>
    </recommendedName>
</protein>
<name>A0A964FH82_9CYAN</name>
<sequence>MNLQELQEFVCNFQRVSIAEMKLYLQVDRQTLNPMLESLMQKGVVQKSATAEECETCQKKCDNEEIEFYEWVQSA</sequence>
<gene>
    <name evidence="2" type="ORF">I4641_17730</name>
</gene>